<feature type="compositionally biased region" description="Acidic residues" evidence="1">
    <location>
        <begin position="563"/>
        <end position="589"/>
    </location>
</feature>
<reference evidence="3" key="1">
    <citation type="submission" date="2019-04" db="EMBL/GenBank/DDBJ databases">
        <title>Sequencing of skin fungus with MAO and IRED activity.</title>
        <authorList>
            <person name="Marsaioli A.J."/>
            <person name="Bonatto J.M.C."/>
            <person name="Reis Junior O."/>
        </authorList>
    </citation>
    <scope>NUCLEOTIDE SEQUENCE</scope>
    <source>
        <strain evidence="3">30M1</strain>
    </source>
</reference>
<dbReference type="Gene3D" id="3.30.420.10">
    <property type="entry name" value="Ribonuclease H-like superfamily/Ribonuclease H"/>
    <property type="match status" value="1"/>
</dbReference>
<feature type="compositionally biased region" description="Acidic residues" evidence="1">
    <location>
        <begin position="613"/>
        <end position="623"/>
    </location>
</feature>
<dbReference type="GO" id="GO:0003676">
    <property type="term" value="F:nucleic acid binding"/>
    <property type="evidence" value="ECO:0007669"/>
    <property type="project" value="InterPro"/>
</dbReference>
<evidence type="ECO:0000313" key="4">
    <source>
        <dbReference type="Proteomes" id="UP000801428"/>
    </source>
</evidence>
<dbReference type="OrthoDB" id="1920326at2759"/>
<feature type="compositionally biased region" description="Low complexity" evidence="1">
    <location>
        <begin position="108"/>
        <end position="117"/>
    </location>
</feature>
<dbReference type="PANTHER" id="PTHR47765:SF2">
    <property type="entry name" value="EXONUCLEASE MUT-7 HOMOLOG"/>
    <property type="match status" value="1"/>
</dbReference>
<feature type="compositionally biased region" description="Low complexity" evidence="1">
    <location>
        <begin position="602"/>
        <end position="612"/>
    </location>
</feature>
<keyword evidence="4" id="KW-1185">Reference proteome</keyword>
<feature type="compositionally biased region" description="Pro residues" evidence="1">
    <location>
        <begin position="638"/>
        <end position="647"/>
    </location>
</feature>
<evidence type="ECO:0000256" key="1">
    <source>
        <dbReference type="SAM" id="MobiDB-lite"/>
    </source>
</evidence>
<comment type="caution">
    <text evidence="3">The sequence shown here is derived from an EMBL/GenBank/DDBJ whole genome shotgun (WGS) entry which is preliminary data.</text>
</comment>
<gene>
    <name evidence="3" type="ORF">E8E13_010678</name>
</gene>
<evidence type="ECO:0000313" key="3">
    <source>
        <dbReference type="EMBL" id="KAF3006026.1"/>
    </source>
</evidence>
<evidence type="ECO:0000259" key="2">
    <source>
        <dbReference type="SMART" id="SM00474"/>
    </source>
</evidence>
<dbReference type="InterPro" id="IPR002562">
    <property type="entry name" value="3'-5'_exonuclease_dom"/>
</dbReference>
<organism evidence="3 4">
    <name type="scientific">Curvularia kusanoi</name>
    <name type="common">Cochliobolus kusanoi</name>
    <dbReference type="NCBI Taxonomy" id="90978"/>
    <lineage>
        <taxon>Eukaryota</taxon>
        <taxon>Fungi</taxon>
        <taxon>Dikarya</taxon>
        <taxon>Ascomycota</taxon>
        <taxon>Pezizomycotina</taxon>
        <taxon>Dothideomycetes</taxon>
        <taxon>Pleosporomycetidae</taxon>
        <taxon>Pleosporales</taxon>
        <taxon>Pleosporineae</taxon>
        <taxon>Pleosporaceae</taxon>
        <taxon>Curvularia</taxon>
    </lineage>
</organism>
<dbReference type="PANTHER" id="PTHR47765">
    <property type="entry name" value="3'-5' EXONUCLEASE DOMAIN-CONTAINING PROTEIN"/>
    <property type="match status" value="1"/>
</dbReference>
<feature type="compositionally biased region" description="Basic and acidic residues" evidence="1">
    <location>
        <begin position="428"/>
        <end position="474"/>
    </location>
</feature>
<dbReference type="CDD" id="cd06141">
    <property type="entry name" value="WRN_exo"/>
    <property type="match status" value="1"/>
</dbReference>
<proteinExistence type="predicted"/>
<feature type="region of interest" description="Disordered" evidence="1">
    <location>
        <begin position="1"/>
        <end position="127"/>
    </location>
</feature>
<sequence length="796" mass="88568">MEQSGVARETDEHQQTVYSVRADERRLQTTYGIEGRGQSEKSAAASSESSSPTENPDSPRKDYDAAPTHWENAGSGFHPQLDETFELSKDDLMTDGSDRGYLPDSSNESESQAVEDSSQSDDASDEAIETHTPLDFQIPDDVLQAALGAPENSRASFWSSNLYRGPEDQKILVHYCKTKEVAERVAQHFIGEKVIGFDIEWKPYAHPLSIKKNVSLIQLACEDRIALFHIAVFTGNTVAQLVPPTLKTILESPDIYKVGVAIKGDLSRVSKHLGIEAQGVFELSRLNNLVQHYATDPSKVTKKLVSLTDQVQQHLQLPLYKGGQLIDDPEDDYNVRSSDWSLPLNHEQIHYAAADAYAGFRLYDAMEEKRKRLKPTPPRPLVCDHDPKTKPRTSDAKPRKKRTNAAKTEEALVAVTGESNTAAEQEAGEDRSEDLQDDSRSSQDTDAYETAREDNLDSHQLEGEEPVSEGRYESTDESSDDDSLGLVDSPTQVDSALIKNVGQRRVGRINLSWLKGPDPGYPVLPKLHGTGDSYTSSDEDLVDISEKHEETVLRQPKQPVQNLEEDEETDEFDDSELEEALQDLSIDSDGELHQDPLQTTPSESAASVSQSELSEESSNDDSIDYASSEQDPQDSDPALPPTQPEPNPDNKEEQHSVSLPNDSSTTEYLRNPTSSLSTQPAQQTPEYTQATTWAQTYLASTIPSPSSRTPSHIRATIPHLRAYNMWHYQKLPLDTIARLLRDPPLSETTVAGYVLQAITLEKMEYDRAEVRELLMGMSEVLRRGKWRVLAEKVGAR</sequence>
<dbReference type="Proteomes" id="UP000801428">
    <property type="component" value="Unassembled WGS sequence"/>
</dbReference>
<feature type="domain" description="3'-5' exonuclease" evidence="2">
    <location>
        <begin position="173"/>
        <end position="371"/>
    </location>
</feature>
<dbReference type="Pfam" id="PF01612">
    <property type="entry name" value="DNA_pol_A_exo1"/>
    <property type="match status" value="1"/>
</dbReference>
<feature type="region of interest" description="Disordered" evidence="1">
    <location>
        <begin position="371"/>
        <end position="498"/>
    </location>
</feature>
<dbReference type="GO" id="GO:0008408">
    <property type="term" value="F:3'-5' exonuclease activity"/>
    <property type="evidence" value="ECO:0007669"/>
    <property type="project" value="InterPro"/>
</dbReference>
<dbReference type="AlphaFoldDB" id="A0A9P4TJF0"/>
<dbReference type="InterPro" id="IPR052408">
    <property type="entry name" value="Exonuclease_MUT-7-like"/>
</dbReference>
<dbReference type="EMBL" id="SWKU01000006">
    <property type="protein sequence ID" value="KAF3006026.1"/>
    <property type="molecule type" value="Genomic_DNA"/>
</dbReference>
<accession>A0A9P4TJF0</accession>
<feature type="compositionally biased region" description="Low complexity" evidence="1">
    <location>
        <begin position="40"/>
        <end position="56"/>
    </location>
</feature>
<dbReference type="InterPro" id="IPR036397">
    <property type="entry name" value="RNaseH_sf"/>
</dbReference>
<feature type="region of interest" description="Disordered" evidence="1">
    <location>
        <begin position="512"/>
        <end position="686"/>
    </location>
</feature>
<feature type="compositionally biased region" description="Basic and acidic residues" evidence="1">
    <location>
        <begin position="382"/>
        <end position="397"/>
    </location>
</feature>
<name>A0A9P4TJF0_CURKU</name>
<dbReference type="GO" id="GO:0006139">
    <property type="term" value="P:nucleobase-containing compound metabolic process"/>
    <property type="evidence" value="ECO:0007669"/>
    <property type="project" value="InterPro"/>
</dbReference>
<dbReference type="SMART" id="SM00474">
    <property type="entry name" value="35EXOc"/>
    <property type="match status" value="1"/>
</dbReference>
<dbReference type="InterPro" id="IPR012337">
    <property type="entry name" value="RNaseH-like_sf"/>
</dbReference>
<feature type="compositionally biased region" description="Acidic residues" evidence="1">
    <location>
        <begin position="118"/>
        <end position="127"/>
    </location>
</feature>
<feature type="compositionally biased region" description="Polar residues" evidence="1">
    <location>
        <begin position="656"/>
        <end position="686"/>
    </location>
</feature>
<dbReference type="SUPFAM" id="SSF53098">
    <property type="entry name" value="Ribonuclease H-like"/>
    <property type="match status" value="1"/>
</dbReference>
<feature type="compositionally biased region" description="Basic and acidic residues" evidence="1">
    <location>
        <begin position="86"/>
        <end position="98"/>
    </location>
</feature>
<protein>
    <recommendedName>
        <fullName evidence="2">3'-5' exonuclease domain-containing protein</fullName>
    </recommendedName>
</protein>